<feature type="compositionally biased region" description="Polar residues" evidence="6">
    <location>
        <begin position="190"/>
        <end position="210"/>
    </location>
</feature>
<evidence type="ECO:0000313" key="8">
    <source>
        <dbReference type="EMBL" id="KAJ5329641.1"/>
    </source>
</evidence>
<keyword evidence="1" id="KW-0479">Metal-binding</keyword>
<feature type="domain" description="RING-type" evidence="7">
    <location>
        <begin position="12"/>
        <end position="53"/>
    </location>
</feature>
<evidence type="ECO:0000259" key="7">
    <source>
        <dbReference type="PROSITE" id="PS50089"/>
    </source>
</evidence>
<dbReference type="GO" id="GO:0061630">
    <property type="term" value="F:ubiquitin protein ligase activity"/>
    <property type="evidence" value="ECO:0007669"/>
    <property type="project" value="InterPro"/>
</dbReference>
<evidence type="ECO:0000256" key="5">
    <source>
        <dbReference type="SAM" id="Coils"/>
    </source>
</evidence>
<reference evidence="8" key="2">
    <citation type="journal article" date="2023" name="IMA Fungus">
        <title>Comparative genomic study of the Penicillium genus elucidates a diverse pangenome and 15 lateral gene transfer events.</title>
        <authorList>
            <person name="Petersen C."/>
            <person name="Sorensen T."/>
            <person name="Nielsen M.R."/>
            <person name="Sondergaard T.E."/>
            <person name="Sorensen J.L."/>
            <person name="Fitzpatrick D.A."/>
            <person name="Frisvad J.C."/>
            <person name="Nielsen K.L."/>
        </authorList>
    </citation>
    <scope>NUCLEOTIDE SEQUENCE</scope>
    <source>
        <strain evidence="8">IBT 35673</strain>
    </source>
</reference>
<dbReference type="InterPro" id="IPR013083">
    <property type="entry name" value="Znf_RING/FYVE/PHD"/>
</dbReference>
<dbReference type="Pfam" id="PF14634">
    <property type="entry name" value="zf-RING_5"/>
    <property type="match status" value="1"/>
</dbReference>
<dbReference type="InterPro" id="IPR042448">
    <property type="entry name" value="CCNB1IP1"/>
</dbReference>
<comment type="caution">
    <text evidence="8">The sequence shown here is derived from an EMBL/GenBank/DDBJ whole genome shotgun (WGS) entry which is preliminary data.</text>
</comment>
<feature type="coiled-coil region" evidence="5">
    <location>
        <begin position="112"/>
        <end position="171"/>
    </location>
</feature>
<dbReference type="InterPro" id="IPR017907">
    <property type="entry name" value="Znf_RING_CS"/>
</dbReference>
<keyword evidence="5" id="KW-0175">Coiled coil</keyword>
<name>A0A9W9Q9Q5_PENBR</name>
<evidence type="ECO:0000313" key="9">
    <source>
        <dbReference type="Proteomes" id="UP001147695"/>
    </source>
</evidence>
<proteinExistence type="predicted"/>
<dbReference type="GO" id="GO:0008270">
    <property type="term" value="F:zinc ion binding"/>
    <property type="evidence" value="ECO:0007669"/>
    <property type="project" value="UniProtKB-KW"/>
</dbReference>
<protein>
    <submittedName>
        <fullName evidence="8">Zinc finger RING-type</fullName>
    </submittedName>
</protein>
<dbReference type="InterPro" id="IPR001841">
    <property type="entry name" value="Znf_RING"/>
</dbReference>
<dbReference type="Proteomes" id="UP001147695">
    <property type="component" value="Unassembled WGS sequence"/>
</dbReference>
<gene>
    <name evidence="8" type="ORF">N7452_010031</name>
</gene>
<feature type="region of interest" description="Disordered" evidence="6">
    <location>
        <begin position="190"/>
        <end position="323"/>
    </location>
</feature>
<feature type="compositionally biased region" description="Polar residues" evidence="6">
    <location>
        <begin position="251"/>
        <end position="262"/>
    </location>
</feature>
<evidence type="ECO:0000256" key="1">
    <source>
        <dbReference type="ARBA" id="ARBA00022723"/>
    </source>
</evidence>
<dbReference type="PROSITE" id="PS00518">
    <property type="entry name" value="ZF_RING_1"/>
    <property type="match status" value="1"/>
</dbReference>
<keyword evidence="2 4" id="KW-0863">Zinc-finger</keyword>
<reference evidence="8" key="1">
    <citation type="submission" date="2022-12" db="EMBL/GenBank/DDBJ databases">
        <authorList>
            <person name="Petersen C."/>
        </authorList>
    </citation>
    <scope>NUCLEOTIDE SEQUENCE</scope>
    <source>
        <strain evidence="8">IBT 35673</strain>
    </source>
</reference>
<accession>A0A9W9Q9Q5</accession>
<evidence type="ECO:0000256" key="2">
    <source>
        <dbReference type="ARBA" id="ARBA00022771"/>
    </source>
</evidence>
<dbReference type="GO" id="GO:0000795">
    <property type="term" value="C:synaptonemal complex"/>
    <property type="evidence" value="ECO:0007669"/>
    <property type="project" value="InterPro"/>
</dbReference>
<evidence type="ECO:0000256" key="3">
    <source>
        <dbReference type="ARBA" id="ARBA00022833"/>
    </source>
</evidence>
<dbReference type="SUPFAM" id="SSF57850">
    <property type="entry name" value="RING/U-box"/>
    <property type="match status" value="1"/>
</dbReference>
<organism evidence="8 9">
    <name type="scientific">Penicillium brevicompactum</name>
    <dbReference type="NCBI Taxonomy" id="5074"/>
    <lineage>
        <taxon>Eukaryota</taxon>
        <taxon>Fungi</taxon>
        <taxon>Dikarya</taxon>
        <taxon>Ascomycota</taxon>
        <taxon>Pezizomycotina</taxon>
        <taxon>Eurotiomycetes</taxon>
        <taxon>Eurotiomycetidae</taxon>
        <taxon>Eurotiales</taxon>
        <taxon>Aspergillaceae</taxon>
        <taxon>Penicillium</taxon>
    </lineage>
</organism>
<feature type="compositionally biased region" description="Polar residues" evidence="6">
    <location>
        <begin position="220"/>
        <end position="229"/>
    </location>
</feature>
<dbReference type="EMBL" id="JAPZBQ010000005">
    <property type="protein sequence ID" value="KAJ5329641.1"/>
    <property type="molecule type" value="Genomic_DNA"/>
</dbReference>
<dbReference type="GO" id="GO:0007131">
    <property type="term" value="P:reciprocal meiotic recombination"/>
    <property type="evidence" value="ECO:0007669"/>
    <property type="project" value="InterPro"/>
</dbReference>
<dbReference type="PANTHER" id="PTHR14305">
    <property type="entry name" value="E3 UBIQUITIN-PROTEIN LIGASE CCNB1IP1"/>
    <property type="match status" value="1"/>
</dbReference>
<keyword evidence="3" id="KW-0862">Zinc</keyword>
<evidence type="ECO:0000256" key="6">
    <source>
        <dbReference type="SAM" id="MobiDB-lite"/>
    </source>
</evidence>
<dbReference type="Gene3D" id="3.30.40.10">
    <property type="entry name" value="Zinc/RING finger domain, C3HC4 (zinc finger)"/>
    <property type="match status" value="1"/>
</dbReference>
<dbReference type="AlphaFoldDB" id="A0A9W9Q9Q5"/>
<dbReference type="PROSITE" id="PS50089">
    <property type="entry name" value="ZF_RING_2"/>
    <property type="match status" value="1"/>
</dbReference>
<evidence type="ECO:0000256" key="4">
    <source>
        <dbReference type="PROSITE-ProRule" id="PRU00175"/>
    </source>
</evidence>
<dbReference type="PANTHER" id="PTHR14305:SF0">
    <property type="entry name" value="E3 UBIQUITIN-PROTEIN LIGASE CCNB1IP1"/>
    <property type="match status" value="1"/>
</dbReference>
<sequence>MDFALRCNSLKCRAELKEKAVVTTCSHVFCHGCAEALGLSRPTTSNRRCPACQSVLLNPDDAVSTVLNPTEDYKTSVLSGLDPNTIMECAGRALGFWAYQSTQEIFYQEYRAKSLTEKYTNLNTQMDKVIHNANTEIVAMQNKISDMQSAQDDLQKKNQELNDLCREKTTKLSQMTNLYNLLKSRAMRSRMQTAASDTVSQTLTSLNAPPTSIPLATRSPRGQMSSSKFPRTPPFPVNKDGVEQLHRHQRSGTGSSKGARSRTSGEHPMAPPSTRPSWDGRNGTAKVPNPPPQHRTRLLHVSQAPTVTSEFPPGDALMERFGN</sequence>